<evidence type="ECO:0000256" key="7">
    <source>
        <dbReference type="ARBA" id="ARBA00023146"/>
    </source>
</evidence>
<dbReference type="PROSITE" id="PS00178">
    <property type="entry name" value="AA_TRNA_LIGASE_I"/>
    <property type="match status" value="1"/>
</dbReference>
<sequence>MVRLRFAPSPTGHLHIGGARTALFNFLYAKKFGGDFILRIENTDQARNVESATEKFLEGFKWLGLDWDEGPDVGGAYGPYIQMDRLSIYQNYIERLVREGKAYYCYCTKEEEDLERERLKALGKVYHYSGKCRYLDEKTQKQYEKEGRSYTIRFRVPDDQDVLFTDLVRGDMKFNTNDIGDFIIVKSNGVPVYNFAVTVDDALMQITHVIRGEEHLSNTPCQILLYEALGWKTPEFGHLPLILNPNGKKLSKRDESIIQFIEQYKDLGYLPEALVNYLALLGWSPSGELSEEEIFSLDELIQHFSIDRVSKAGAIFDVEKLAWINGQYIKKADLDRIVDMAIPYLQKEGYIGENFDREWLTHLVSLFQSGMSAVSEITQLAKQFFVDDVSYDEEANQILAGESVSVVLSAFQAKVNTLEEYTPDNIKALLKKVQKETGYKGKQLFMPVRVAATGQNHGPDLNKTLYLLGKEKVLERINQIIS</sequence>
<dbReference type="InterPro" id="IPR014729">
    <property type="entry name" value="Rossmann-like_a/b/a_fold"/>
</dbReference>
<dbReference type="HAMAP" id="MF_00022">
    <property type="entry name" value="Glu_tRNA_synth_type1"/>
    <property type="match status" value="1"/>
</dbReference>
<keyword evidence="7 8" id="KW-0030">Aminoacyl-tRNA synthetase</keyword>
<dbReference type="Pfam" id="PF19269">
    <property type="entry name" value="Anticodon_2"/>
    <property type="match status" value="1"/>
</dbReference>
<protein>
    <recommendedName>
        <fullName evidence="8">Glutamate--tRNA ligase</fullName>
        <ecNumber evidence="8">6.1.1.17</ecNumber>
    </recommendedName>
    <alternativeName>
        <fullName evidence="8">Glutamyl-tRNA synthetase</fullName>
        <shortName evidence="8">GluRS</shortName>
    </alternativeName>
</protein>
<evidence type="ECO:0000256" key="6">
    <source>
        <dbReference type="ARBA" id="ARBA00022917"/>
    </source>
</evidence>
<feature type="domain" description="Aminoacyl-tRNA synthetase class I anticodon-binding" evidence="10">
    <location>
        <begin position="337"/>
        <end position="481"/>
    </location>
</feature>
<dbReference type="InterPro" id="IPR020058">
    <property type="entry name" value="Glu/Gln-tRNA-synth_Ib_cat-dom"/>
</dbReference>
<dbReference type="PANTHER" id="PTHR43311">
    <property type="entry name" value="GLUTAMATE--TRNA LIGASE"/>
    <property type="match status" value="1"/>
</dbReference>
<name>A0ABY5TYX0_LACSH</name>
<evidence type="ECO:0000313" key="12">
    <source>
        <dbReference type="Proteomes" id="UP001058650"/>
    </source>
</evidence>
<dbReference type="InterPro" id="IPR004527">
    <property type="entry name" value="Glu-tRNA-ligase_bac/mito"/>
</dbReference>
<feature type="short sequence motif" description="'KMSKS' region" evidence="8">
    <location>
        <begin position="249"/>
        <end position="253"/>
    </location>
</feature>
<proteinExistence type="inferred from homology"/>
<comment type="function">
    <text evidence="8">Catalyzes the attachment of glutamate to tRNA(Glu) in a two-step reaction: glutamate is first activated by ATP to form Glu-AMP and then transferred to the acceptor end of tRNA(Glu).</text>
</comment>
<dbReference type="InterPro" id="IPR008925">
    <property type="entry name" value="aa_tRNA-synth_I_cd-bd_sf"/>
</dbReference>
<dbReference type="InterPro" id="IPR000924">
    <property type="entry name" value="Glu/Gln-tRNA-synth"/>
</dbReference>
<evidence type="ECO:0000256" key="1">
    <source>
        <dbReference type="ARBA" id="ARBA00007894"/>
    </source>
</evidence>
<dbReference type="Proteomes" id="UP001058650">
    <property type="component" value="Chromosome"/>
</dbReference>
<feature type="short sequence motif" description="'HIGH' region" evidence="8">
    <location>
        <begin position="8"/>
        <end position="18"/>
    </location>
</feature>
<comment type="catalytic activity">
    <reaction evidence="8">
        <text>tRNA(Glu) + L-glutamate + ATP = L-glutamyl-tRNA(Glu) + AMP + diphosphate</text>
        <dbReference type="Rhea" id="RHEA:23540"/>
        <dbReference type="Rhea" id="RHEA-COMP:9663"/>
        <dbReference type="Rhea" id="RHEA-COMP:9680"/>
        <dbReference type="ChEBI" id="CHEBI:29985"/>
        <dbReference type="ChEBI" id="CHEBI:30616"/>
        <dbReference type="ChEBI" id="CHEBI:33019"/>
        <dbReference type="ChEBI" id="CHEBI:78442"/>
        <dbReference type="ChEBI" id="CHEBI:78520"/>
        <dbReference type="ChEBI" id="CHEBI:456215"/>
        <dbReference type="EC" id="6.1.1.17"/>
    </reaction>
</comment>
<evidence type="ECO:0000256" key="8">
    <source>
        <dbReference type="HAMAP-Rule" id="MF_00022"/>
    </source>
</evidence>
<keyword evidence="3 8" id="KW-0436">Ligase</keyword>
<keyword evidence="5 8" id="KW-0067">ATP-binding</keyword>
<comment type="subcellular location">
    <subcellularLocation>
        <location evidence="8">Cytoplasm</location>
    </subcellularLocation>
</comment>
<dbReference type="EC" id="6.1.1.17" evidence="8"/>
<feature type="domain" description="Glutamyl/glutaminyl-tRNA synthetase class Ib catalytic" evidence="9">
    <location>
        <begin position="1"/>
        <end position="323"/>
    </location>
</feature>
<dbReference type="Gene3D" id="3.40.50.620">
    <property type="entry name" value="HUPs"/>
    <property type="match status" value="1"/>
</dbReference>
<keyword evidence="4 8" id="KW-0547">Nucleotide-binding</keyword>
<evidence type="ECO:0000259" key="10">
    <source>
        <dbReference type="Pfam" id="PF19269"/>
    </source>
</evidence>
<evidence type="ECO:0000256" key="4">
    <source>
        <dbReference type="ARBA" id="ARBA00022741"/>
    </source>
</evidence>
<evidence type="ECO:0000256" key="5">
    <source>
        <dbReference type="ARBA" id="ARBA00022840"/>
    </source>
</evidence>
<dbReference type="InterPro" id="IPR045462">
    <property type="entry name" value="aa-tRNA-synth_I_cd-bd"/>
</dbReference>
<comment type="subunit">
    <text evidence="8">Monomer.</text>
</comment>
<dbReference type="PRINTS" id="PR00987">
    <property type="entry name" value="TRNASYNTHGLU"/>
</dbReference>
<dbReference type="InterPro" id="IPR049940">
    <property type="entry name" value="GluQ/Sye"/>
</dbReference>
<dbReference type="InterPro" id="IPR020752">
    <property type="entry name" value="Glu-tRNA-synth_I_codon-bd_sub1"/>
</dbReference>
<comment type="caution">
    <text evidence="8">Lacks conserved residue(s) required for the propagation of feature annotation.</text>
</comment>
<dbReference type="Pfam" id="PF00749">
    <property type="entry name" value="tRNA-synt_1c"/>
    <property type="match status" value="1"/>
</dbReference>
<accession>A0ABY5TYX0</accession>
<keyword evidence="2 8" id="KW-0963">Cytoplasm</keyword>
<evidence type="ECO:0000256" key="3">
    <source>
        <dbReference type="ARBA" id="ARBA00022598"/>
    </source>
</evidence>
<dbReference type="GO" id="GO:0004818">
    <property type="term" value="F:glutamate-tRNA ligase activity"/>
    <property type="evidence" value="ECO:0007669"/>
    <property type="project" value="UniProtKB-EC"/>
</dbReference>
<evidence type="ECO:0000256" key="2">
    <source>
        <dbReference type="ARBA" id="ARBA00022490"/>
    </source>
</evidence>
<dbReference type="Gene3D" id="1.10.10.350">
    <property type="match status" value="1"/>
</dbReference>
<evidence type="ECO:0000313" key="11">
    <source>
        <dbReference type="EMBL" id="UWE02607.1"/>
    </source>
</evidence>
<dbReference type="InterPro" id="IPR001412">
    <property type="entry name" value="aa-tRNA-synth_I_CS"/>
</dbReference>
<dbReference type="CDD" id="cd00808">
    <property type="entry name" value="GluRS_core"/>
    <property type="match status" value="1"/>
</dbReference>
<keyword evidence="12" id="KW-1185">Reference proteome</keyword>
<dbReference type="EMBL" id="CP103866">
    <property type="protein sequence ID" value="UWE02607.1"/>
    <property type="molecule type" value="Genomic_DNA"/>
</dbReference>
<feature type="binding site" evidence="8">
    <location>
        <position position="252"/>
    </location>
    <ligand>
        <name>ATP</name>
        <dbReference type="ChEBI" id="CHEBI:30616"/>
    </ligand>
</feature>
<dbReference type="InterPro" id="IPR020751">
    <property type="entry name" value="aa-tRNA-synth_I_codon-bd_sub2"/>
</dbReference>
<dbReference type="Gene3D" id="1.10.8.70">
    <property type="entry name" value="Glutamate-tRNA synthetase, class I, anticodon-binding domain 1"/>
    <property type="match status" value="1"/>
</dbReference>
<comment type="similarity">
    <text evidence="1 8">Belongs to the class-I aminoacyl-tRNA synthetase family. Glutamate--tRNA ligase type 1 subfamily.</text>
</comment>
<dbReference type="InterPro" id="IPR033910">
    <property type="entry name" value="GluRS_core"/>
</dbReference>
<dbReference type="NCBIfam" id="TIGR00464">
    <property type="entry name" value="gltX_bact"/>
    <property type="match status" value="1"/>
</dbReference>
<reference evidence="11" key="1">
    <citation type="submission" date="2022-08" db="EMBL/GenBank/DDBJ databases">
        <title>The complete genome sequence of the thermophilic bacterium Laceyella sacchari FBKL4.010 reveals the basis for tetramethylpyrazine biosynthesis in Moutai-flavor Daqu.</title>
        <authorList>
            <person name="Li D."/>
            <person name="Huang W."/>
            <person name="Wang C."/>
            <person name="Qiu S."/>
        </authorList>
    </citation>
    <scope>NUCLEOTIDE SEQUENCE</scope>
    <source>
        <strain evidence="11">FBKL4.014</strain>
    </source>
</reference>
<dbReference type="SUPFAM" id="SSF52374">
    <property type="entry name" value="Nucleotidylyl transferase"/>
    <property type="match status" value="1"/>
</dbReference>
<dbReference type="RefSeq" id="WP_259435618.1">
    <property type="nucleotide sequence ID" value="NZ_CP103866.1"/>
</dbReference>
<gene>
    <name evidence="8 11" type="primary">gltX</name>
    <name evidence="11" type="ORF">NYR52_10655</name>
</gene>
<dbReference type="SUPFAM" id="SSF48163">
    <property type="entry name" value="An anticodon-binding domain of class I aminoacyl-tRNA synthetases"/>
    <property type="match status" value="1"/>
</dbReference>
<evidence type="ECO:0000259" key="9">
    <source>
        <dbReference type="Pfam" id="PF00749"/>
    </source>
</evidence>
<keyword evidence="6 8" id="KW-0648">Protein biosynthesis</keyword>
<organism evidence="11 12">
    <name type="scientific">Laceyella sacchari</name>
    <name type="common">Thermoactinomyces thalpophilus</name>
    <dbReference type="NCBI Taxonomy" id="37482"/>
    <lineage>
        <taxon>Bacteria</taxon>
        <taxon>Bacillati</taxon>
        <taxon>Bacillota</taxon>
        <taxon>Bacilli</taxon>
        <taxon>Bacillales</taxon>
        <taxon>Thermoactinomycetaceae</taxon>
        <taxon>Laceyella</taxon>
    </lineage>
</organism>
<dbReference type="PANTHER" id="PTHR43311:SF2">
    <property type="entry name" value="GLUTAMATE--TRNA LIGASE, MITOCHONDRIAL-RELATED"/>
    <property type="match status" value="1"/>
</dbReference>